<comment type="caution">
    <text evidence="1">The sequence shown here is derived from an EMBL/GenBank/DDBJ whole genome shotgun (WGS) entry which is preliminary data.</text>
</comment>
<dbReference type="AlphaFoldDB" id="A0A0F9CBA6"/>
<dbReference type="EMBL" id="LAZR01033942">
    <property type="protein sequence ID" value="KKL46678.1"/>
    <property type="molecule type" value="Genomic_DNA"/>
</dbReference>
<organism evidence="1">
    <name type="scientific">marine sediment metagenome</name>
    <dbReference type="NCBI Taxonomy" id="412755"/>
    <lineage>
        <taxon>unclassified sequences</taxon>
        <taxon>metagenomes</taxon>
        <taxon>ecological metagenomes</taxon>
    </lineage>
</organism>
<feature type="non-terminal residue" evidence="1">
    <location>
        <position position="43"/>
    </location>
</feature>
<proteinExistence type="predicted"/>
<sequence length="43" mass="4551">MKRNVSLIISALLVTALAMFPVGLKWAFADQHEGQSGGYGSGE</sequence>
<evidence type="ECO:0000313" key="1">
    <source>
        <dbReference type="EMBL" id="KKL46678.1"/>
    </source>
</evidence>
<name>A0A0F9CBA6_9ZZZZ</name>
<protein>
    <submittedName>
        <fullName evidence="1">Uncharacterized protein</fullName>
    </submittedName>
</protein>
<gene>
    <name evidence="1" type="ORF">LCGC14_2343200</name>
</gene>
<reference evidence="1" key="1">
    <citation type="journal article" date="2015" name="Nature">
        <title>Complex archaea that bridge the gap between prokaryotes and eukaryotes.</title>
        <authorList>
            <person name="Spang A."/>
            <person name="Saw J.H."/>
            <person name="Jorgensen S.L."/>
            <person name="Zaremba-Niedzwiedzka K."/>
            <person name="Martijn J."/>
            <person name="Lind A.E."/>
            <person name="van Eijk R."/>
            <person name="Schleper C."/>
            <person name="Guy L."/>
            <person name="Ettema T.J."/>
        </authorList>
    </citation>
    <scope>NUCLEOTIDE SEQUENCE</scope>
</reference>
<accession>A0A0F9CBA6</accession>